<keyword evidence="1" id="KW-0812">Transmembrane</keyword>
<keyword evidence="1" id="KW-1133">Transmembrane helix</keyword>
<organism evidence="2 3">
    <name type="scientific">Corchorus olitorius</name>
    <dbReference type="NCBI Taxonomy" id="93759"/>
    <lineage>
        <taxon>Eukaryota</taxon>
        <taxon>Viridiplantae</taxon>
        <taxon>Streptophyta</taxon>
        <taxon>Embryophyta</taxon>
        <taxon>Tracheophyta</taxon>
        <taxon>Spermatophyta</taxon>
        <taxon>Magnoliopsida</taxon>
        <taxon>eudicotyledons</taxon>
        <taxon>Gunneridae</taxon>
        <taxon>Pentapetalae</taxon>
        <taxon>rosids</taxon>
        <taxon>malvids</taxon>
        <taxon>Malvales</taxon>
        <taxon>Malvaceae</taxon>
        <taxon>Grewioideae</taxon>
        <taxon>Apeibeae</taxon>
        <taxon>Corchorus</taxon>
    </lineage>
</organism>
<dbReference type="Proteomes" id="UP000187203">
    <property type="component" value="Unassembled WGS sequence"/>
</dbReference>
<dbReference type="OrthoDB" id="414175at2759"/>
<evidence type="ECO:0008006" key="4">
    <source>
        <dbReference type="Google" id="ProtNLM"/>
    </source>
</evidence>
<dbReference type="STRING" id="93759.A0A1R3KR44"/>
<keyword evidence="1" id="KW-0472">Membrane</keyword>
<dbReference type="PANTHER" id="PTHR10811">
    <property type="entry name" value="FRINGE-RELATED"/>
    <property type="match status" value="1"/>
</dbReference>
<dbReference type="Gene3D" id="3.90.550.50">
    <property type="match status" value="1"/>
</dbReference>
<gene>
    <name evidence="2" type="ORF">COLO4_05363</name>
</gene>
<evidence type="ECO:0000256" key="1">
    <source>
        <dbReference type="SAM" id="Phobius"/>
    </source>
</evidence>
<name>A0A1R3KR44_9ROSI</name>
<dbReference type="Pfam" id="PF04646">
    <property type="entry name" value="DUF604"/>
    <property type="match status" value="1"/>
</dbReference>
<evidence type="ECO:0000313" key="2">
    <source>
        <dbReference type="EMBL" id="OMP09551.1"/>
    </source>
</evidence>
<feature type="transmembrane region" description="Helical" evidence="1">
    <location>
        <begin position="12"/>
        <end position="31"/>
    </location>
</feature>
<evidence type="ECO:0000313" key="3">
    <source>
        <dbReference type="Proteomes" id="UP000187203"/>
    </source>
</evidence>
<proteinExistence type="predicted"/>
<comment type="caution">
    <text evidence="2">The sequence shown here is derived from an EMBL/GenBank/DDBJ whole genome shotgun (WGS) entry which is preliminary data.</text>
</comment>
<dbReference type="AlphaFoldDB" id="A0A1R3KR44"/>
<dbReference type="InterPro" id="IPR006740">
    <property type="entry name" value="DUF604"/>
</dbReference>
<reference evidence="3" key="1">
    <citation type="submission" date="2013-09" db="EMBL/GenBank/DDBJ databases">
        <title>Corchorus olitorius genome sequencing.</title>
        <authorList>
            <person name="Alam M."/>
            <person name="Haque M.S."/>
            <person name="Islam M.S."/>
            <person name="Emdad E.M."/>
            <person name="Islam M.M."/>
            <person name="Ahmed B."/>
            <person name="Halim A."/>
            <person name="Hossen Q.M.M."/>
            <person name="Hossain M.Z."/>
            <person name="Ahmed R."/>
            <person name="Khan M.M."/>
            <person name="Islam R."/>
            <person name="Rashid M.M."/>
            <person name="Khan S.A."/>
            <person name="Rahman M.S."/>
            <person name="Alam M."/>
            <person name="Yahiya A.S."/>
            <person name="Khan M.S."/>
            <person name="Azam M.S."/>
            <person name="Haque T."/>
            <person name="Lashkar M.Z.H."/>
            <person name="Akhand A.I."/>
            <person name="Morshed G."/>
            <person name="Roy S."/>
            <person name="Uddin K.S."/>
            <person name="Rabeya T."/>
            <person name="Hossain A.S."/>
            <person name="Chowdhury A."/>
            <person name="Snigdha A.R."/>
            <person name="Mortoza M.S."/>
            <person name="Matin S.A."/>
            <person name="Hoque S.M.E."/>
            <person name="Islam M.K."/>
            <person name="Roy D.K."/>
            <person name="Haider R."/>
            <person name="Moosa M.M."/>
            <person name="Elias S.M."/>
            <person name="Hasan A.M."/>
            <person name="Jahan S."/>
            <person name="Shafiuddin M."/>
            <person name="Mahmood N."/>
            <person name="Shommy N.S."/>
        </authorList>
    </citation>
    <scope>NUCLEOTIDE SEQUENCE [LARGE SCALE GENOMIC DNA]</scope>
    <source>
        <strain evidence="3">cv. O-4</strain>
    </source>
</reference>
<sequence length="479" mass="54885">MLQKIRSFPLGASCKAFAVPSLVIFILFYTFSYTQICNKPKSVGLFKSNPFELMRPTSSQTITDSPTNISHIRFVLVGSVKTWKHRKPYIEAWWRPNETRGKLFLDSPPTQEFLPWSSASPPYQINEDLTKLRIYPKLVNPGQVRMYHSILETFRLGDNKDVRWYVMGDDDSLFFVDNLVELLGKYDHNKYYYIGTNSENIRSNYDFSFDMGYGGAGYALSYSLIEALVPMMESCIERYPYLFVSDHLSSYCSADIGVALTIEKGIHQIDLVGDISGLLSSHPQYPIITLHHFDTINPIFPSKNQSESIYHLMEAAKLDQSRMLQQTICYHRPTNWSFSVSWGYSAHIYENIIPRSVLRKPLETFAPWKKGRPPLYMFNTRWLSNNPCEAPHVFFMDSIKKMEDNLVLTTYNRSSPRNLQACSASGNHSADSITKIQVFLQSTERKEAGRIECCDVKYVAGMNVANVKLRTCLNGEVIA</sequence>
<protein>
    <recommendedName>
        <fullName evidence="4">Fringe-related protein</fullName>
    </recommendedName>
</protein>
<dbReference type="EMBL" id="AWUE01012324">
    <property type="protein sequence ID" value="OMP09551.1"/>
    <property type="molecule type" value="Genomic_DNA"/>
</dbReference>
<keyword evidence="3" id="KW-1185">Reference proteome</keyword>
<accession>A0A1R3KR44</accession>